<dbReference type="InterPro" id="IPR002509">
    <property type="entry name" value="NODB_dom"/>
</dbReference>
<feature type="transmembrane region" description="Helical" evidence="3">
    <location>
        <begin position="12"/>
        <end position="31"/>
    </location>
</feature>
<dbReference type="PANTHER" id="PTHR34216:SF3">
    <property type="entry name" value="POLY-BETA-1,6-N-ACETYL-D-GLUCOSAMINE N-DEACETYLASE"/>
    <property type="match status" value="1"/>
</dbReference>
<evidence type="ECO:0000313" key="5">
    <source>
        <dbReference type="EMBL" id="SHI43931.1"/>
    </source>
</evidence>
<evidence type="ECO:0000259" key="4">
    <source>
        <dbReference type="PROSITE" id="PS51677"/>
    </source>
</evidence>
<dbReference type="RefSeq" id="WP_080325326.1">
    <property type="nucleotide sequence ID" value="NZ_FQYW01000005.1"/>
</dbReference>
<dbReference type="GO" id="GO:0005576">
    <property type="term" value="C:extracellular region"/>
    <property type="evidence" value="ECO:0007669"/>
    <property type="project" value="UniProtKB-SubCell"/>
</dbReference>
<proteinExistence type="predicted"/>
<dbReference type="CDD" id="cd10918">
    <property type="entry name" value="CE4_NodB_like_5s_6s"/>
    <property type="match status" value="1"/>
</dbReference>
<dbReference type="Proteomes" id="UP000191240">
    <property type="component" value="Unassembled WGS sequence"/>
</dbReference>
<comment type="subcellular location">
    <subcellularLocation>
        <location evidence="1">Secreted</location>
    </subcellularLocation>
</comment>
<keyword evidence="3" id="KW-0812">Transmembrane</keyword>
<dbReference type="OrthoDB" id="9778320at2"/>
<organism evidence="5 6">
    <name type="scientific">Anaerovibrio lipolyticus DSM 3074</name>
    <dbReference type="NCBI Taxonomy" id="1120997"/>
    <lineage>
        <taxon>Bacteria</taxon>
        <taxon>Bacillati</taxon>
        <taxon>Bacillota</taxon>
        <taxon>Negativicutes</taxon>
        <taxon>Selenomonadales</taxon>
        <taxon>Selenomonadaceae</taxon>
        <taxon>Anaerovibrio</taxon>
    </lineage>
</organism>
<evidence type="ECO:0000256" key="2">
    <source>
        <dbReference type="ARBA" id="ARBA00022729"/>
    </source>
</evidence>
<evidence type="ECO:0000256" key="3">
    <source>
        <dbReference type="SAM" id="Phobius"/>
    </source>
</evidence>
<keyword evidence="3" id="KW-1133">Transmembrane helix</keyword>
<sequence>MINIDEYIQKYRLFIVAGIILLAVGLIAFMGKKEEPVVHQVAKSEDHRGVTVLNYHKIDNTFHSLSVRPEDFEKQMKWLSQHGYHTITPDQLYEFVTNGAELPDNPVMITFDDGYIDNYKNAYPIMKKYGFVGTIFVVTTYLEKYPNYLTWDQARELEANGFSIESHTATHKSMTEASDDQIMEELTKSKAMLKEKLGKDSCFIAYPTGTYNLHIAQLVKNAGYKAGFTIKYDAVNRNSNVYALERVPIFHTENTNKDFLERVLYLPLMNKDGWVKK</sequence>
<dbReference type="GO" id="GO:0005975">
    <property type="term" value="P:carbohydrate metabolic process"/>
    <property type="evidence" value="ECO:0007669"/>
    <property type="project" value="InterPro"/>
</dbReference>
<dbReference type="PROSITE" id="PS51677">
    <property type="entry name" value="NODB"/>
    <property type="match status" value="1"/>
</dbReference>
<dbReference type="Pfam" id="PF01522">
    <property type="entry name" value="Polysacc_deac_1"/>
    <property type="match status" value="1"/>
</dbReference>
<dbReference type="AlphaFoldDB" id="A0A1M6B5C9"/>
<dbReference type="SUPFAM" id="SSF88713">
    <property type="entry name" value="Glycoside hydrolase/deacetylase"/>
    <property type="match status" value="1"/>
</dbReference>
<dbReference type="InterPro" id="IPR011330">
    <property type="entry name" value="Glyco_hydro/deAcase_b/a-brl"/>
</dbReference>
<name>A0A1M6B5C9_9FIRM</name>
<reference evidence="5 6" key="1">
    <citation type="submission" date="2016-11" db="EMBL/GenBank/DDBJ databases">
        <authorList>
            <person name="Jaros S."/>
            <person name="Januszkiewicz K."/>
            <person name="Wedrychowicz H."/>
        </authorList>
    </citation>
    <scope>NUCLEOTIDE SEQUENCE [LARGE SCALE GENOMIC DNA]</scope>
    <source>
        <strain evidence="5 6">DSM 3074</strain>
    </source>
</reference>
<accession>A0A1M6B5C9</accession>
<evidence type="ECO:0000313" key="6">
    <source>
        <dbReference type="Proteomes" id="UP000191240"/>
    </source>
</evidence>
<keyword evidence="2" id="KW-0732">Signal</keyword>
<evidence type="ECO:0000256" key="1">
    <source>
        <dbReference type="ARBA" id="ARBA00004613"/>
    </source>
</evidence>
<dbReference type="PANTHER" id="PTHR34216">
    <property type="match status" value="1"/>
</dbReference>
<dbReference type="EMBL" id="FQYW01000005">
    <property type="protein sequence ID" value="SHI43931.1"/>
    <property type="molecule type" value="Genomic_DNA"/>
</dbReference>
<keyword evidence="3" id="KW-0472">Membrane</keyword>
<feature type="domain" description="NodB homology" evidence="4">
    <location>
        <begin position="105"/>
        <end position="277"/>
    </location>
</feature>
<gene>
    <name evidence="5" type="ORF">SAMN02745671_00617</name>
</gene>
<dbReference type="Gene3D" id="3.20.20.370">
    <property type="entry name" value="Glycoside hydrolase/deacetylase"/>
    <property type="match status" value="1"/>
</dbReference>
<protein>
    <submittedName>
        <fullName evidence="5">Polysaccharide deacetylase</fullName>
    </submittedName>
</protein>
<dbReference type="GO" id="GO:0016810">
    <property type="term" value="F:hydrolase activity, acting on carbon-nitrogen (but not peptide) bonds"/>
    <property type="evidence" value="ECO:0007669"/>
    <property type="project" value="InterPro"/>
</dbReference>
<dbReference type="InterPro" id="IPR051398">
    <property type="entry name" value="Polysacch_Deacetylase"/>
</dbReference>